<proteinExistence type="predicted"/>
<feature type="transmembrane region" description="Helical" evidence="6">
    <location>
        <begin position="223"/>
        <end position="248"/>
    </location>
</feature>
<comment type="caution">
    <text evidence="7">The sequence shown here is derived from an EMBL/GenBank/DDBJ whole genome shotgun (WGS) entry which is preliminary data.</text>
</comment>
<feature type="transmembrane region" description="Helical" evidence="6">
    <location>
        <begin position="260"/>
        <end position="285"/>
    </location>
</feature>
<dbReference type="GO" id="GO:0005886">
    <property type="term" value="C:plasma membrane"/>
    <property type="evidence" value="ECO:0007669"/>
    <property type="project" value="UniProtKB-SubCell"/>
</dbReference>
<comment type="subcellular location">
    <subcellularLocation>
        <location evidence="1">Cell membrane</location>
        <topology evidence="1">Multi-pass membrane protein</topology>
    </subcellularLocation>
</comment>
<evidence type="ECO:0000256" key="6">
    <source>
        <dbReference type="SAM" id="Phobius"/>
    </source>
</evidence>
<protein>
    <submittedName>
        <fullName evidence="7">Branched-chain amino acid ABC transporter permease</fullName>
    </submittedName>
</protein>
<keyword evidence="4 6" id="KW-1133">Transmembrane helix</keyword>
<evidence type="ECO:0000256" key="4">
    <source>
        <dbReference type="ARBA" id="ARBA00022989"/>
    </source>
</evidence>
<evidence type="ECO:0000313" key="7">
    <source>
        <dbReference type="EMBL" id="RJE89404.1"/>
    </source>
</evidence>
<dbReference type="Proteomes" id="UP000284202">
    <property type="component" value="Unassembled WGS sequence"/>
</dbReference>
<organism evidence="7 8">
    <name type="scientific">Paracoccus onubensis</name>
    <dbReference type="NCBI Taxonomy" id="1675788"/>
    <lineage>
        <taxon>Bacteria</taxon>
        <taxon>Pseudomonadati</taxon>
        <taxon>Pseudomonadota</taxon>
        <taxon>Alphaproteobacteria</taxon>
        <taxon>Rhodobacterales</taxon>
        <taxon>Paracoccaceae</taxon>
        <taxon>Paracoccus</taxon>
    </lineage>
</organism>
<dbReference type="OrthoDB" id="9804361at2"/>
<feature type="transmembrane region" description="Helical" evidence="6">
    <location>
        <begin position="12"/>
        <end position="36"/>
    </location>
</feature>
<accession>A0A418T840</accession>
<sequence>MSEQTKPDSRAASATAMPLIVTLVLFAALALIPLLATFYGGGWLTSLAVRAMLLAIAAISLDLLIGHGGLVSFGHSAFIAIGAYTCGIMITEGVDEIALILPVAMAVAGGFALVSGAISLRTSGVSFIMITLAFGQMVYFALGSLAQYGADDGLTLWAAPGFLGGKWLASDIGVYVTVLLLLIGTWALVHRITGSRFGRVLRAARQNPVRVASMGYPVRRYQLAAYCIAGIIASVAGVMWAVQFAFVSPSLSAWQSSGDLIVMVILGGMASRNGALIGALCFILIEESLSAITNDWRLIFGPFLVLIALYARGGLAGLLDRMRGPQ</sequence>
<reference evidence="8" key="1">
    <citation type="submission" date="2018-09" db="EMBL/GenBank/DDBJ databases">
        <title>Acidovorax cavernicola nov. sp. isolated from Gruta de las Maravillas (Aracena, Spain).</title>
        <authorList>
            <person name="Jurado V."/>
            <person name="Gutierrez-Patricio S."/>
            <person name="Gonzalez-Pimentel J.L."/>
            <person name="Miller A.Z."/>
            <person name="Laiz L."/>
            <person name="Saiz-Jimenez C."/>
        </authorList>
    </citation>
    <scope>NUCLEOTIDE SEQUENCE [LARGE SCALE GENOMIC DNA]</scope>
    <source>
        <strain evidence="8">1011MAR3C25</strain>
    </source>
</reference>
<evidence type="ECO:0000256" key="1">
    <source>
        <dbReference type="ARBA" id="ARBA00004651"/>
    </source>
</evidence>
<feature type="transmembrane region" description="Helical" evidence="6">
    <location>
        <begin position="42"/>
        <end position="65"/>
    </location>
</feature>
<dbReference type="AlphaFoldDB" id="A0A418T840"/>
<dbReference type="CDD" id="cd06581">
    <property type="entry name" value="TM_PBP1_LivM_like"/>
    <property type="match status" value="1"/>
</dbReference>
<feature type="transmembrane region" description="Helical" evidence="6">
    <location>
        <begin position="168"/>
        <end position="189"/>
    </location>
</feature>
<dbReference type="EMBL" id="QZCG01000001">
    <property type="protein sequence ID" value="RJE89404.1"/>
    <property type="molecule type" value="Genomic_DNA"/>
</dbReference>
<name>A0A418T840_9RHOB</name>
<feature type="transmembrane region" description="Helical" evidence="6">
    <location>
        <begin position="97"/>
        <end position="120"/>
    </location>
</feature>
<dbReference type="InterPro" id="IPR043428">
    <property type="entry name" value="LivM-like"/>
</dbReference>
<gene>
    <name evidence="7" type="ORF">D3P04_01875</name>
</gene>
<keyword evidence="3 6" id="KW-0812">Transmembrane</keyword>
<dbReference type="PANTHER" id="PTHR30482">
    <property type="entry name" value="HIGH-AFFINITY BRANCHED-CHAIN AMINO ACID TRANSPORT SYSTEM PERMEASE"/>
    <property type="match status" value="1"/>
</dbReference>
<feature type="transmembrane region" description="Helical" evidence="6">
    <location>
        <begin position="297"/>
        <end position="319"/>
    </location>
</feature>
<dbReference type="RefSeq" id="WP_119745315.1">
    <property type="nucleotide sequence ID" value="NZ_QZCG01000001.1"/>
</dbReference>
<keyword evidence="8" id="KW-1185">Reference proteome</keyword>
<keyword evidence="5 6" id="KW-0472">Membrane</keyword>
<evidence type="ECO:0000313" key="8">
    <source>
        <dbReference type="Proteomes" id="UP000284202"/>
    </source>
</evidence>
<feature type="transmembrane region" description="Helical" evidence="6">
    <location>
        <begin position="127"/>
        <end position="148"/>
    </location>
</feature>
<keyword evidence="2" id="KW-1003">Cell membrane</keyword>
<dbReference type="PANTHER" id="PTHR30482:SF17">
    <property type="entry name" value="ABC TRANSPORTER ATP-BINDING PROTEIN"/>
    <property type="match status" value="1"/>
</dbReference>
<evidence type="ECO:0000256" key="2">
    <source>
        <dbReference type="ARBA" id="ARBA00022475"/>
    </source>
</evidence>
<dbReference type="InterPro" id="IPR001851">
    <property type="entry name" value="ABC_transp_permease"/>
</dbReference>
<evidence type="ECO:0000256" key="5">
    <source>
        <dbReference type="ARBA" id="ARBA00023136"/>
    </source>
</evidence>
<feature type="transmembrane region" description="Helical" evidence="6">
    <location>
        <begin position="72"/>
        <end position="91"/>
    </location>
</feature>
<dbReference type="Pfam" id="PF02653">
    <property type="entry name" value="BPD_transp_2"/>
    <property type="match status" value="1"/>
</dbReference>
<dbReference type="GO" id="GO:0015658">
    <property type="term" value="F:branched-chain amino acid transmembrane transporter activity"/>
    <property type="evidence" value="ECO:0007669"/>
    <property type="project" value="InterPro"/>
</dbReference>
<evidence type="ECO:0000256" key="3">
    <source>
        <dbReference type="ARBA" id="ARBA00022692"/>
    </source>
</evidence>